<feature type="region of interest" description="Disordered" evidence="1">
    <location>
        <begin position="1"/>
        <end position="26"/>
    </location>
</feature>
<sequence>MHTASVHMEFSIQATETQTSLKRHHLERVASRGTRVLLRCARLQLHRARALMSARDPEQRSDENCWLKSVNKVHTQFSEC</sequence>
<reference evidence="2" key="1">
    <citation type="journal article" date="2022" name="bioRxiv">
        <title>Sequencing and chromosome-scale assembly of the giantPleurodeles waltlgenome.</title>
        <authorList>
            <person name="Brown T."/>
            <person name="Elewa A."/>
            <person name="Iarovenko S."/>
            <person name="Subramanian E."/>
            <person name="Araus A.J."/>
            <person name="Petzold A."/>
            <person name="Susuki M."/>
            <person name="Suzuki K.-i.T."/>
            <person name="Hayashi T."/>
            <person name="Toyoda A."/>
            <person name="Oliveira C."/>
            <person name="Osipova E."/>
            <person name="Leigh N.D."/>
            <person name="Simon A."/>
            <person name="Yun M.H."/>
        </authorList>
    </citation>
    <scope>NUCLEOTIDE SEQUENCE</scope>
    <source>
        <strain evidence="2">20211129_DDA</strain>
        <tissue evidence="2">Liver</tissue>
    </source>
</reference>
<dbReference type="Proteomes" id="UP001066276">
    <property type="component" value="Chromosome 8"/>
</dbReference>
<evidence type="ECO:0000313" key="2">
    <source>
        <dbReference type="EMBL" id="KAJ1119907.1"/>
    </source>
</evidence>
<dbReference type="AlphaFoldDB" id="A0AAV7NV70"/>
<accession>A0AAV7NV70</accession>
<protein>
    <submittedName>
        <fullName evidence="2">Uncharacterized protein</fullName>
    </submittedName>
</protein>
<name>A0AAV7NV70_PLEWA</name>
<organism evidence="2 3">
    <name type="scientific">Pleurodeles waltl</name>
    <name type="common">Iberian ribbed newt</name>
    <dbReference type="NCBI Taxonomy" id="8319"/>
    <lineage>
        <taxon>Eukaryota</taxon>
        <taxon>Metazoa</taxon>
        <taxon>Chordata</taxon>
        <taxon>Craniata</taxon>
        <taxon>Vertebrata</taxon>
        <taxon>Euteleostomi</taxon>
        <taxon>Amphibia</taxon>
        <taxon>Batrachia</taxon>
        <taxon>Caudata</taxon>
        <taxon>Salamandroidea</taxon>
        <taxon>Salamandridae</taxon>
        <taxon>Pleurodelinae</taxon>
        <taxon>Pleurodeles</taxon>
    </lineage>
</organism>
<proteinExistence type="predicted"/>
<evidence type="ECO:0000256" key="1">
    <source>
        <dbReference type="SAM" id="MobiDB-lite"/>
    </source>
</evidence>
<evidence type="ECO:0000313" key="3">
    <source>
        <dbReference type="Proteomes" id="UP001066276"/>
    </source>
</evidence>
<keyword evidence="3" id="KW-1185">Reference proteome</keyword>
<gene>
    <name evidence="2" type="ORF">NDU88_008090</name>
</gene>
<dbReference type="EMBL" id="JANPWB010000012">
    <property type="protein sequence ID" value="KAJ1119907.1"/>
    <property type="molecule type" value="Genomic_DNA"/>
</dbReference>
<comment type="caution">
    <text evidence="2">The sequence shown here is derived from an EMBL/GenBank/DDBJ whole genome shotgun (WGS) entry which is preliminary data.</text>
</comment>